<evidence type="ECO:0000313" key="3">
    <source>
        <dbReference type="EMBL" id="CAK5276248.1"/>
    </source>
</evidence>
<dbReference type="InterPro" id="IPR001466">
    <property type="entry name" value="Beta-lactam-related"/>
</dbReference>
<reference evidence="3" key="1">
    <citation type="submission" date="2023-11" db="EMBL/GenBank/DDBJ databases">
        <authorList>
            <person name="De Vega J J."/>
            <person name="De Vega J J."/>
        </authorList>
    </citation>
    <scope>NUCLEOTIDE SEQUENCE</scope>
</reference>
<feature type="domain" description="Beta-lactamase-related" evidence="2">
    <location>
        <begin position="12"/>
        <end position="97"/>
    </location>
</feature>
<name>A0AAD2Q4T3_9AGAR</name>
<dbReference type="PANTHER" id="PTHR22935">
    <property type="entry name" value="PENICILLIN-BINDING PROTEIN"/>
    <property type="match status" value="1"/>
</dbReference>
<proteinExistence type="inferred from homology"/>
<evidence type="ECO:0000256" key="1">
    <source>
        <dbReference type="ARBA" id="ARBA00038473"/>
    </source>
</evidence>
<organism evidence="3 4">
    <name type="scientific">Mycena citricolor</name>
    <dbReference type="NCBI Taxonomy" id="2018698"/>
    <lineage>
        <taxon>Eukaryota</taxon>
        <taxon>Fungi</taxon>
        <taxon>Dikarya</taxon>
        <taxon>Basidiomycota</taxon>
        <taxon>Agaricomycotina</taxon>
        <taxon>Agaricomycetes</taxon>
        <taxon>Agaricomycetidae</taxon>
        <taxon>Agaricales</taxon>
        <taxon>Marasmiineae</taxon>
        <taxon>Mycenaceae</taxon>
        <taxon>Mycena</taxon>
    </lineage>
</organism>
<gene>
    <name evidence="3" type="ORF">MYCIT1_LOCUS24364</name>
</gene>
<comment type="similarity">
    <text evidence="1">Belongs to the beta-lactamase family.</text>
</comment>
<comment type="caution">
    <text evidence="3">The sequence shown here is derived from an EMBL/GenBank/DDBJ whole genome shotgun (WGS) entry which is preliminary data.</text>
</comment>
<evidence type="ECO:0000313" key="4">
    <source>
        <dbReference type="Proteomes" id="UP001295794"/>
    </source>
</evidence>
<accession>A0AAD2Q4T3</accession>
<sequence>GLPGVSLALKNVDRLVEAQYAQGGIDGLIVAIVTRDGAIYERAIGPLKANETDVAKRGHIDRNSIFRLASGSKLFAVLETWVLRERGALNLDDPVHK</sequence>
<dbReference type="Pfam" id="PF00144">
    <property type="entry name" value="Beta-lactamase"/>
    <property type="match status" value="1"/>
</dbReference>
<feature type="non-terminal residue" evidence="3">
    <location>
        <position position="1"/>
    </location>
</feature>
<evidence type="ECO:0000259" key="2">
    <source>
        <dbReference type="Pfam" id="PF00144"/>
    </source>
</evidence>
<dbReference type="InterPro" id="IPR051478">
    <property type="entry name" value="Beta-lactamase-like_AB/R"/>
</dbReference>
<dbReference type="InterPro" id="IPR012338">
    <property type="entry name" value="Beta-lactam/transpept-like"/>
</dbReference>
<feature type="non-terminal residue" evidence="3">
    <location>
        <position position="97"/>
    </location>
</feature>
<dbReference type="SUPFAM" id="SSF56601">
    <property type="entry name" value="beta-lactamase/transpeptidase-like"/>
    <property type="match status" value="1"/>
</dbReference>
<dbReference type="Gene3D" id="3.40.710.10">
    <property type="entry name" value="DD-peptidase/beta-lactamase superfamily"/>
    <property type="match status" value="1"/>
</dbReference>
<dbReference type="PANTHER" id="PTHR22935:SF95">
    <property type="entry name" value="BETA-LACTAMASE-LIKE 1-RELATED"/>
    <property type="match status" value="1"/>
</dbReference>
<keyword evidence="4" id="KW-1185">Reference proteome</keyword>
<dbReference type="EMBL" id="CAVNYO010000405">
    <property type="protein sequence ID" value="CAK5276248.1"/>
    <property type="molecule type" value="Genomic_DNA"/>
</dbReference>
<protein>
    <recommendedName>
        <fullName evidence="2">Beta-lactamase-related domain-containing protein</fullName>
    </recommendedName>
</protein>
<dbReference type="AlphaFoldDB" id="A0AAD2Q4T3"/>
<dbReference type="Proteomes" id="UP001295794">
    <property type="component" value="Unassembled WGS sequence"/>
</dbReference>